<reference evidence="2" key="2">
    <citation type="journal article" date="2018" name="Plant J.">
        <title>The Sorghum bicolor reference genome: improved assembly, gene annotations, a transcriptome atlas, and signatures of genome organization.</title>
        <authorList>
            <person name="McCormick R.F."/>
            <person name="Truong S.K."/>
            <person name="Sreedasyam A."/>
            <person name="Jenkins J."/>
            <person name="Shu S."/>
            <person name="Sims D."/>
            <person name="Kennedy M."/>
            <person name="Amirebrahimi M."/>
            <person name="Weers B.D."/>
            <person name="McKinley B."/>
            <person name="Mattison A."/>
            <person name="Morishige D.T."/>
            <person name="Grimwood J."/>
            <person name="Schmutz J."/>
            <person name="Mullet J.E."/>
        </authorList>
    </citation>
    <scope>NUCLEOTIDE SEQUENCE [LARGE SCALE GENOMIC DNA]</scope>
    <source>
        <strain evidence="2">cv. BTx623</strain>
    </source>
</reference>
<gene>
    <name evidence="1" type="ORF">SORBI_3010G190350</name>
</gene>
<reference evidence="1 2" key="1">
    <citation type="journal article" date="2009" name="Nature">
        <title>The Sorghum bicolor genome and the diversification of grasses.</title>
        <authorList>
            <person name="Paterson A.H."/>
            <person name="Bowers J.E."/>
            <person name="Bruggmann R."/>
            <person name="Dubchak I."/>
            <person name="Grimwood J."/>
            <person name="Gundlach H."/>
            <person name="Haberer G."/>
            <person name="Hellsten U."/>
            <person name="Mitros T."/>
            <person name="Poliakov A."/>
            <person name="Schmutz J."/>
            <person name="Spannagl M."/>
            <person name="Tang H."/>
            <person name="Wang X."/>
            <person name="Wicker T."/>
            <person name="Bharti A.K."/>
            <person name="Chapman J."/>
            <person name="Feltus F.A."/>
            <person name="Gowik U."/>
            <person name="Grigoriev I.V."/>
            <person name="Lyons E."/>
            <person name="Maher C.A."/>
            <person name="Martis M."/>
            <person name="Narechania A."/>
            <person name="Otillar R.P."/>
            <person name="Penning B.W."/>
            <person name="Salamov A.A."/>
            <person name="Wang Y."/>
            <person name="Zhang L."/>
            <person name="Carpita N.C."/>
            <person name="Freeling M."/>
            <person name="Gingle A.R."/>
            <person name="Hash C.T."/>
            <person name="Keller B."/>
            <person name="Klein P."/>
            <person name="Kresovich S."/>
            <person name="McCann M.C."/>
            <person name="Ming R."/>
            <person name="Peterson D.G."/>
            <person name="Mehboob-ur-Rahman"/>
            <person name="Ware D."/>
            <person name="Westhoff P."/>
            <person name="Mayer K.F."/>
            <person name="Messing J."/>
            <person name="Rokhsar D.S."/>
        </authorList>
    </citation>
    <scope>NUCLEOTIDE SEQUENCE [LARGE SCALE GENOMIC DNA]</scope>
    <source>
        <strain evidence="2">cv. BTx623</strain>
    </source>
</reference>
<sequence length="162" mass="17974">MAEDGRWARWSGRPRFAGAREPGGGAAAERVGIQRARARGSSSSASRLAGAHCWPGAAEVRSRRSCFSALLASITASVMSPPPHLSRYKMKTLLSLFGDTIDPGIDSSRKHDQRLPWTHMRLAILCTASWLKRKGGKQKTIHAHGKHNGRRFWSTYKSWRSH</sequence>
<dbReference type="AlphaFoldDB" id="A0A1W0VTW1"/>
<evidence type="ECO:0000313" key="1">
    <source>
        <dbReference type="EMBL" id="OQU76700.1"/>
    </source>
</evidence>
<dbReference type="EMBL" id="CM000769">
    <property type="protein sequence ID" value="OQU76700.1"/>
    <property type="molecule type" value="Genomic_DNA"/>
</dbReference>
<evidence type="ECO:0000313" key="2">
    <source>
        <dbReference type="Proteomes" id="UP000000768"/>
    </source>
</evidence>
<dbReference type="Gramene" id="OQU76700">
    <property type="protein sequence ID" value="OQU76700"/>
    <property type="gene ID" value="SORBI_3010G190350"/>
</dbReference>
<keyword evidence="2" id="KW-1185">Reference proteome</keyword>
<dbReference type="Proteomes" id="UP000000768">
    <property type="component" value="Chromosome 10"/>
</dbReference>
<dbReference type="InParanoid" id="A0A1W0VTW1"/>
<proteinExistence type="predicted"/>
<organism evidence="1 2">
    <name type="scientific">Sorghum bicolor</name>
    <name type="common">Sorghum</name>
    <name type="synonym">Sorghum vulgare</name>
    <dbReference type="NCBI Taxonomy" id="4558"/>
    <lineage>
        <taxon>Eukaryota</taxon>
        <taxon>Viridiplantae</taxon>
        <taxon>Streptophyta</taxon>
        <taxon>Embryophyta</taxon>
        <taxon>Tracheophyta</taxon>
        <taxon>Spermatophyta</taxon>
        <taxon>Magnoliopsida</taxon>
        <taxon>Liliopsida</taxon>
        <taxon>Poales</taxon>
        <taxon>Poaceae</taxon>
        <taxon>PACMAD clade</taxon>
        <taxon>Panicoideae</taxon>
        <taxon>Andropogonodae</taxon>
        <taxon>Andropogoneae</taxon>
        <taxon>Sorghinae</taxon>
        <taxon>Sorghum</taxon>
    </lineage>
</organism>
<accession>A0A1W0VTW1</accession>
<name>A0A1W0VTW1_SORBI</name>
<protein>
    <submittedName>
        <fullName evidence="1">Uncharacterized protein</fullName>
    </submittedName>
</protein>